<feature type="compositionally biased region" description="Acidic residues" evidence="1">
    <location>
        <begin position="107"/>
        <end position="118"/>
    </location>
</feature>
<keyword evidence="3" id="KW-1185">Reference proteome</keyword>
<dbReference type="EMBL" id="CADIKM010000073">
    <property type="protein sequence ID" value="CAB3805567.1"/>
    <property type="molecule type" value="Genomic_DNA"/>
</dbReference>
<feature type="region of interest" description="Disordered" evidence="1">
    <location>
        <begin position="66"/>
        <end position="118"/>
    </location>
</feature>
<proteinExistence type="predicted"/>
<evidence type="ECO:0000256" key="1">
    <source>
        <dbReference type="SAM" id="MobiDB-lite"/>
    </source>
</evidence>
<name>A0A6S7BMP9_9BURK</name>
<sequence length="118" mass="12624">MVAKYRRGLKPERVLGRKLDKTSNRSKFTALPNMPLPVLKNDNALQPRAAHLGNYLALSVLAQGKHGANTGSAEPDHSEGVVDKAVEDSFPASDPPATGGTTRIESEEGEETDEDSAK</sequence>
<gene>
    <name evidence="2" type="ORF">LMG28138_05681</name>
</gene>
<feature type="compositionally biased region" description="Basic and acidic residues" evidence="1">
    <location>
        <begin position="74"/>
        <end position="87"/>
    </location>
</feature>
<reference evidence="2 3" key="1">
    <citation type="submission" date="2020-04" db="EMBL/GenBank/DDBJ databases">
        <authorList>
            <person name="De Canck E."/>
        </authorList>
    </citation>
    <scope>NUCLEOTIDE SEQUENCE [LARGE SCALE GENOMIC DNA]</scope>
    <source>
        <strain evidence="2 3">LMG 28138</strain>
    </source>
</reference>
<dbReference type="AlphaFoldDB" id="A0A6S7BMP9"/>
<accession>A0A6S7BMP9</accession>
<protein>
    <submittedName>
        <fullName evidence="2">Uncharacterized protein</fullName>
    </submittedName>
</protein>
<evidence type="ECO:0000313" key="3">
    <source>
        <dbReference type="Proteomes" id="UP000494115"/>
    </source>
</evidence>
<dbReference type="Proteomes" id="UP000494115">
    <property type="component" value="Unassembled WGS sequence"/>
</dbReference>
<evidence type="ECO:0000313" key="2">
    <source>
        <dbReference type="EMBL" id="CAB3805567.1"/>
    </source>
</evidence>
<organism evidence="2 3">
    <name type="scientific">Pararobbsia alpina</name>
    <dbReference type="NCBI Taxonomy" id="621374"/>
    <lineage>
        <taxon>Bacteria</taxon>
        <taxon>Pseudomonadati</taxon>
        <taxon>Pseudomonadota</taxon>
        <taxon>Betaproteobacteria</taxon>
        <taxon>Burkholderiales</taxon>
        <taxon>Burkholderiaceae</taxon>
        <taxon>Pararobbsia</taxon>
    </lineage>
</organism>